<dbReference type="GO" id="GO:0003824">
    <property type="term" value="F:catalytic activity"/>
    <property type="evidence" value="ECO:0007669"/>
    <property type="project" value="InterPro"/>
</dbReference>
<dbReference type="AlphaFoldDB" id="A0A2K9NQU5"/>
<reference evidence="1 2" key="1">
    <citation type="submission" date="2018-01" db="EMBL/GenBank/DDBJ databases">
        <title>Complete genome sequence of Bacteriovorax stolpii DSM12778.</title>
        <authorList>
            <person name="Tang B."/>
            <person name="Chang J."/>
        </authorList>
    </citation>
    <scope>NUCLEOTIDE SEQUENCE [LARGE SCALE GENOMIC DNA]</scope>
    <source>
        <strain evidence="1 2">DSM 12778</strain>
    </source>
</reference>
<evidence type="ECO:0000313" key="2">
    <source>
        <dbReference type="Proteomes" id="UP000235584"/>
    </source>
</evidence>
<evidence type="ECO:0000313" key="1">
    <source>
        <dbReference type="EMBL" id="AUN97435.1"/>
    </source>
</evidence>
<dbReference type="SUPFAM" id="SSF52777">
    <property type="entry name" value="CoA-dependent acyltransferases"/>
    <property type="match status" value="1"/>
</dbReference>
<gene>
    <name evidence="1" type="ORF">C0V70_04790</name>
</gene>
<sequence length="462" mass="53089">MVLKNRLPLNSLEKFMLAHESETIAYNSQIIVEFDGTLDPLFFKQILKQAVNDIPWLRTKTTQGVFGWSRSVISADDVNLNLALKISDHPVSVSEIDNFCSQKFDLENAHTFTFLISPLPGNRHQLIFNVHHTLCDAAGQFLIMEEIFRLMNNMPVREEAKKMETFRYRHLWTLMGAKWFIGKLWENRKSLKSQRQYKMASLVDHPESSGRQVSSLTFDLSEDQRQSLRELSKSAQASLTEYIAFNAFSAYDLTLRERGDMKTPIMAYLPKTLRPLLRIRYSFQNILSTVVVVGKRDEIHQPKFLSKIKHIIQSHKMDQAAKFIFNTLLPCALIPTKKLQTFFKKIDSDPENLTCSMLISAGKVPRSYTFPQEWKNIRIWARGTMLKSPGVGIIYTGTNDCETITIEYVKGLTDLATVESLKKNLLMILSSKPEEKETTNQLKIQLIPKSQEHLAPQEAILQ</sequence>
<organism evidence="1 2">
    <name type="scientific">Bacteriovorax stolpii</name>
    <name type="common">Bdellovibrio stolpii</name>
    <dbReference type="NCBI Taxonomy" id="960"/>
    <lineage>
        <taxon>Bacteria</taxon>
        <taxon>Pseudomonadati</taxon>
        <taxon>Bdellovibrionota</taxon>
        <taxon>Bacteriovoracia</taxon>
        <taxon>Bacteriovoracales</taxon>
        <taxon>Bacteriovoracaceae</taxon>
        <taxon>Bacteriovorax</taxon>
    </lineage>
</organism>
<dbReference type="Gene3D" id="3.30.559.30">
    <property type="entry name" value="Nonribosomal peptide synthetase, condensation domain"/>
    <property type="match status" value="1"/>
</dbReference>
<dbReference type="InterPro" id="IPR001242">
    <property type="entry name" value="Condensation_dom"/>
</dbReference>
<dbReference type="Gene3D" id="3.30.559.10">
    <property type="entry name" value="Chloramphenicol acetyltransferase-like domain"/>
    <property type="match status" value="1"/>
</dbReference>
<dbReference type="RefSeq" id="WP_102242730.1">
    <property type="nucleotide sequence ID" value="NZ_CP025704.1"/>
</dbReference>
<proteinExistence type="predicted"/>
<protein>
    <submittedName>
        <fullName evidence="1">Uncharacterized protein</fullName>
    </submittedName>
</protein>
<dbReference type="Pfam" id="PF00668">
    <property type="entry name" value="Condensation"/>
    <property type="match status" value="1"/>
</dbReference>
<dbReference type="KEGG" id="bsto:C0V70_04790"/>
<accession>A0A2K9NQU5</accession>
<dbReference type="InterPro" id="IPR023213">
    <property type="entry name" value="CAT-like_dom_sf"/>
</dbReference>
<name>A0A2K9NQU5_BACTC</name>
<keyword evidence="2" id="KW-1185">Reference proteome</keyword>
<dbReference type="EMBL" id="CP025704">
    <property type="protein sequence ID" value="AUN97435.1"/>
    <property type="molecule type" value="Genomic_DNA"/>
</dbReference>
<dbReference type="Proteomes" id="UP000235584">
    <property type="component" value="Chromosome"/>
</dbReference>